<sequence length="99" mass="10612">EASGSSAWTAHPTTRSRECILDRDATGSSSTASLECQIVDPVRIADSSSAGRSRGSRTAFRSGRRQMHSIRLCPDTLRGVRCRPPVPHSNSAIRSSISS</sequence>
<proteinExistence type="predicted"/>
<evidence type="ECO:0000256" key="1">
    <source>
        <dbReference type="SAM" id="MobiDB-lite"/>
    </source>
</evidence>
<dbReference type="Proteomes" id="UP001432027">
    <property type="component" value="Unassembled WGS sequence"/>
</dbReference>
<evidence type="ECO:0000313" key="2">
    <source>
        <dbReference type="EMBL" id="GMS93320.1"/>
    </source>
</evidence>
<name>A0AAV5TCN0_9BILA</name>
<feature type="non-terminal residue" evidence="2">
    <location>
        <position position="1"/>
    </location>
</feature>
<accession>A0AAV5TCN0</accession>
<evidence type="ECO:0000313" key="3">
    <source>
        <dbReference type="Proteomes" id="UP001432027"/>
    </source>
</evidence>
<dbReference type="AlphaFoldDB" id="A0AAV5TCN0"/>
<feature type="compositionally biased region" description="Low complexity" evidence="1">
    <location>
        <begin position="46"/>
        <end position="61"/>
    </location>
</feature>
<protein>
    <submittedName>
        <fullName evidence="2">Uncharacterized protein</fullName>
    </submittedName>
</protein>
<gene>
    <name evidence="2" type="ORF">PENTCL1PPCAC_15495</name>
</gene>
<feature type="non-terminal residue" evidence="2">
    <location>
        <position position="99"/>
    </location>
</feature>
<dbReference type="EMBL" id="BTSX01000004">
    <property type="protein sequence ID" value="GMS93320.1"/>
    <property type="molecule type" value="Genomic_DNA"/>
</dbReference>
<comment type="caution">
    <text evidence="2">The sequence shown here is derived from an EMBL/GenBank/DDBJ whole genome shotgun (WGS) entry which is preliminary data.</text>
</comment>
<reference evidence="2" key="1">
    <citation type="submission" date="2023-10" db="EMBL/GenBank/DDBJ databases">
        <title>Genome assembly of Pristionchus species.</title>
        <authorList>
            <person name="Yoshida K."/>
            <person name="Sommer R.J."/>
        </authorList>
    </citation>
    <scope>NUCLEOTIDE SEQUENCE</scope>
    <source>
        <strain evidence="2">RS0144</strain>
    </source>
</reference>
<keyword evidence="3" id="KW-1185">Reference proteome</keyword>
<feature type="region of interest" description="Disordered" evidence="1">
    <location>
        <begin position="46"/>
        <end position="67"/>
    </location>
</feature>
<organism evidence="2 3">
    <name type="scientific">Pristionchus entomophagus</name>
    <dbReference type="NCBI Taxonomy" id="358040"/>
    <lineage>
        <taxon>Eukaryota</taxon>
        <taxon>Metazoa</taxon>
        <taxon>Ecdysozoa</taxon>
        <taxon>Nematoda</taxon>
        <taxon>Chromadorea</taxon>
        <taxon>Rhabditida</taxon>
        <taxon>Rhabditina</taxon>
        <taxon>Diplogasteromorpha</taxon>
        <taxon>Diplogasteroidea</taxon>
        <taxon>Neodiplogasteridae</taxon>
        <taxon>Pristionchus</taxon>
    </lineage>
</organism>